<reference evidence="2 3" key="1">
    <citation type="journal article" date="2014" name="Genome Announc.">
        <title>Draft genome sequence of Sclerotinia borealis, a psychrophilic plant pathogenic fungus.</title>
        <authorList>
            <person name="Mardanov A.V."/>
            <person name="Beletsky A.V."/>
            <person name="Kadnikov V.V."/>
            <person name="Ignatov A.N."/>
            <person name="Ravin N.V."/>
        </authorList>
    </citation>
    <scope>NUCLEOTIDE SEQUENCE [LARGE SCALE GENOMIC DNA]</scope>
    <source>
        <strain evidence="3">F-4157</strain>
    </source>
</reference>
<comment type="caution">
    <text evidence="2">The sequence shown here is derived from an EMBL/GenBank/DDBJ whole genome shotgun (WGS) entry which is preliminary data.</text>
</comment>
<evidence type="ECO:0000313" key="2">
    <source>
        <dbReference type="EMBL" id="ESZ92705.1"/>
    </source>
</evidence>
<accession>W9CDR9</accession>
<dbReference type="Proteomes" id="UP000019487">
    <property type="component" value="Unassembled WGS sequence"/>
</dbReference>
<evidence type="ECO:0000313" key="3">
    <source>
        <dbReference type="Proteomes" id="UP000019487"/>
    </source>
</evidence>
<sequence length="309" mass="35007">MGRRRRREDVRWEERRRGGFGGWDLNWKGLTGCTSRGIGVTLGQLRLRTPKKLTSSIGGNTQQQGGSDITQGLGDSTRPIDDEILQQFLPPTGRRPKYNLSQSTGCRTGKISSFYELKELEIYSEVSELLKEQEEFEAKVLESNQTDGLNGSDGNGRPRAFNSDRPRQSSIFRPFVPKGRRPNAVSRSIDESVKNSDDDDDENTVLRKLSRPNNQQSKSTFYDSNNGAFGAVEDMHASTEALKSARRNSYNYEDYTEQEFNAIFSSRITLKKRAVGLYVKSKYLQDVVAPAYAFRPETLKHIEENIFPI</sequence>
<gene>
    <name evidence="2" type="ORF">SBOR_6917</name>
</gene>
<organism evidence="2 3">
    <name type="scientific">Sclerotinia borealis (strain F-4128)</name>
    <dbReference type="NCBI Taxonomy" id="1432307"/>
    <lineage>
        <taxon>Eukaryota</taxon>
        <taxon>Fungi</taxon>
        <taxon>Dikarya</taxon>
        <taxon>Ascomycota</taxon>
        <taxon>Pezizomycotina</taxon>
        <taxon>Leotiomycetes</taxon>
        <taxon>Helotiales</taxon>
        <taxon>Sclerotiniaceae</taxon>
        <taxon>Sclerotinia</taxon>
    </lineage>
</organism>
<protein>
    <submittedName>
        <fullName evidence="2">Uncharacterized protein</fullName>
    </submittedName>
</protein>
<name>W9CDR9_SCLBF</name>
<keyword evidence="3" id="KW-1185">Reference proteome</keyword>
<feature type="region of interest" description="Disordered" evidence="1">
    <location>
        <begin position="142"/>
        <end position="204"/>
    </location>
</feature>
<dbReference type="STRING" id="1432307.W9CDR9"/>
<proteinExistence type="predicted"/>
<dbReference type="EMBL" id="AYSA01000366">
    <property type="protein sequence ID" value="ESZ92705.1"/>
    <property type="molecule type" value="Genomic_DNA"/>
</dbReference>
<evidence type="ECO:0000256" key="1">
    <source>
        <dbReference type="SAM" id="MobiDB-lite"/>
    </source>
</evidence>
<dbReference type="OrthoDB" id="10260443at2759"/>
<dbReference type="HOGENOM" id="CLU_900654_0_0_1"/>
<dbReference type="AlphaFoldDB" id="W9CDR9"/>